<dbReference type="HOGENOM" id="CLU_2797524_0_0_1"/>
<dbReference type="InterPro" id="IPR038595">
    <property type="entry name" value="LOR_sf"/>
</dbReference>
<evidence type="ECO:0000256" key="1">
    <source>
        <dbReference type="ARBA" id="ARBA00005437"/>
    </source>
</evidence>
<dbReference type="EnsemblPlants" id="Bra001385.1">
    <property type="protein sequence ID" value="Bra001385.1-P"/>
    <property type="gene ID" value="Bra001385"/>
</dbReference>
<dbReference type="Proteomes" id="UP000011750">
    <property type="component" value="Chromosome A03"/>
</dbReference>
<dbReference type="SUPFAM" id="SSF54518">
    <property type="entry name" value="Tubby C-terminal domain-like"/>
    <property type="match status" value="1"/>
</dbReference>
<reference evidence="2 3" key="2">
    <citation type="journal article" date="2018" name="Hortic Res">
        <title>Improved Brassica rapa reference genome by single-molecule sequencing and chromosome conformation capture technologies.</title>
        <authorList>
            <person name="Zhang L."/>
            <person name="Cai X."/>
            <person name="Wu J."/>
            <person name="Liu M."/>
            <person name="Grob S."/>
            <person name="Cheng F."/>
            <person name="Liang J."/>
            <person name="Cai C."/>
            <person name="Liu Z."/>
            <person name="Liu B."/>
            <person name="Wang F."/>
            <person name="Li S."/>
            <person name="Liu F."/>
            <person name="Li X."/>
            <person name="Cheng L."/>
            <person name="Yang W."/>
            <person name="Li M.H."/>
            <person name="Grossniklaus U."/>
            <person name="Zheng H."/>
            <person name="Wang X."/>
        </authorList>
    </citation>
    <scope>NUCLEOTIDE SEQUENCE [LARGE SCALE GENOMIC DNA]</scope>
    <source>
        <strain evidence="2 3">cv. Chiifu-401-42</strain>
    </source>
</reference>
<protein>
    <submittedName>
        <fullName evidence="2">Uncharacterized protein</fullName>
    </submittedName>
</protein>
<sequence>MFCNPYTTELVVRRRRESLKRDRFDVFDLSDNLIFTIDGGTWNIRRKRVLRDATGLPLLSMRTKLVRF</sequence>
<dbReference type="Pfam" id="PF04525">
    <property type="entry name" value="LOR"/>
    <property type="match status" value="1"/>
</dbReference>
<reference evidence="2" key="3">
    <citation type="submission" date="2023-03" db="UniProtKB">
        <authorList>
            <consortium name="EnsemblPlants"/>
        </authorList>
    </citation>
    <scope>IDENTIFICATION</scope>
    <source>
        <strain evidence="2">cv. Chiifu-401-42</strain>
    </source>
</reference>
<dbReference type="InParanoid" id="M4CB06"/>
<reference evidence="2 3" key="1">
    <citation type="journal article" date="2011" name="Nat. Genet.">
        <title>The genome of the mesopolyploid crop species Brassica rapa.</title>
        <authorList>
            <consortium name="Brassica rapa Genome Sequencing Project Consortium"/>
            <person name="Wang X."/>
            <person name="Wang H."/>
            <person name="Wang J."/>
            <person name="Sun R."/>
            <person name="Wu J."/>
            <person name="Liu S."/>
            <person name="Bai Y."/>
            <person name="Mun J.H."/>
            <person name="Bancroft I."/>
            <person name="Cheng F."/>
            <person name="Huang S."/>
            <person name="Li X."/>
            <person name="Hua W."/>
            <person name="Wang J."/>
            <person name="Wang X."/>
            <person name="Freeling M."/>
            <person name="Pires J.C."/>
            <person name="Paterson A.H."/>
            <person name="Chalhoub B."/>
            <person name="Wang B."/>
            <person name="Hayward A."/>
            <person name="Sharpe A.G."/>
            <person name="Park B.S."/>
            <person name="Weisshaar B."/>
            <person name="Liu B."/>
            <person name="Li B."/>
            <person name="Liu B."/>
            <person name="Tong C."/>
            <person name="Song C."/>
            <person name="Duran C."/>
            <person name="Peng C."/>
            <person name="Geng C."/>
            <person name="Koh C."/>
            <person name="Lin C."/>
            <person name="Edwards D."/>
            <person name="Mu D."/>
            <person name="Shen D."/>
            <person name="Soumpourou E."/>
            <person name="Li F."/>
            <person name="Fraser F."/>
            <person name="Conant G."/>
            <person name="Lassalle G."/>
            <person name="King G.J."/>
            <person name="Bonnema G."/>
            <person name="Tang H."/>
            <person name="Wang H."/>
            <person name="Belcram H."/>
            <person name="Zhou H."/>
            <person name="Hirakawa H."/>
            <person name="Abe H."/>
            <person name="Guo H."/>
            <person name="Wang H."/>
            <person name="Jin H."/>
            <person name="Parkin I.A."/>
            <person name="Batley J."/>
            <person name="Kim J.S."/>
            <person name="Just J."/>
            <person name="Li J."/>
            <person name="Xu J."/>
            <person name="Deng J."/>
            <person name="Kim J.A."/>
            <person name="Li J."/>
            <person name="Yu J."/>
            <person name="Meng J."/>
            <person name="Wang J."/>
            <person name="Min J."/>
            <person name="Poulain J."/>
            <person name="Wang J."/>
            <person name="Hatakeyama K."/>
            <person name="Wu K."/>
            <person name="Wang L."/>
            <person name="Fang L."/>
            <person name="Trick M."/>
            <person name="Links M.G."/>
            <person name="Zhao M."/>
            <person name="Jin M."/>
            <person name="Ramchiary N."/>
            <person name="Drou N."/>
            <person name="Berkman P.J."/>
            <person name="Cai Q."/>
            <person name="Huang Q."/>
            <person name="Li R."/>
            <person name="Tabata S."/>
            <person name="Cheng S."/>
            <person name="Zhang S."/>
            <person name="Zhang S."/>
            <person name="Huang S."/>
            <person name="Sato S."/>
            <person name="Sun S."/>
            <person name="Kwon S.J."/>
            <person name="Choi S.R."/>
            <person name="Lee T.H."/>
            <person name="Fan W."/>
            <person name="Zhao X."/>
            <person name="Tan X."/>
            <person name="Xu X."/>
            <person name="Wang Y."/>
            <person name="Qiu Y."/>
            <person name="Yin Y."/>
            <person name="Li Y."/>
            <person name="Du Y."/>
            <person name="Liao Y."/>
            <person name="Lim Y."/>
            <person name="Narusaka Y."/>
            <person name="Wang Y."/>
            <person name="Wang Z."/>
            <person name="Li Z."/>
            <person name="Wang Z."/>
            <person name="Xiong Z."/>
            <person name="Zhang Z."/>
        </authorList>
    </citation>
    <scope>NUCLEOTIDE SEQUENCE [LARGE SCALE GENOMIC DNA]</scope>
    <source>
        <strain evidence="2 3">cv. Chiifu-401-42</strain>
    </source>
</reference>
<name>M4CB06_BRACM</name>
<proteinExistence type="inferred from homology"/>
<dbReference type="InterPro" id="IPR025659">
    <property type="entry name" value="Tubby-like_C"/>
</dbReference>
<comment type="similarity">
    <text evidence="1">Belongs to the LOR family.</text>
</comment>
<organism evidence="2 3">
    <name type="scientific">Brassica campestris</name>
    <name type="common">Field mustard</name>
    <dbReference type="NCBI Taxonomy" id="3711"/>
    <lineage>
        <taxon>Eukaryota</taxon>
        <taxon>Viridiplantae</taxon>
        <taxon>Streptophyta</taxon>
        <taxon>Embryophyta</taxon>
        <taxon>Tracheophyta</taxon>
        <taxon>Spermatophyta</taxon>
        <taxon>Magnoliopsida</taxon>
        <taxon>eudicotyledons</taxon>
        <taxon>Gunneridae</taxon>
        <taxon>Pentapetalae</taxon>
        <taxon>rosids</taxon>
        <taxon>malvids</taxon>
        <taxon>Brassicales</taxon>
        <taxon>Brassicaceae</taxon>
        <taxon>Brassiceae</taxon>
        <taxon>Brassica</taxon>
    </lineage>
</organism>
<evidence type="ECO:0000313" key="2">
    <source>
        <dbReference type="EnsemblPlants" id="Bra001385.1-P"/>
    </source>
</evidence>
<dbReference type="Gramene" id="Bra001385.1">
    <property type="protein sequence ID" value="Bra001385.1-P"/>
    <property type="gene ID" value="Bra001385"/>
</dbReference>
<dbReference type="AlphaFoldDB" id="M4CB06"/>
<keyword evidence="3" id="KW-1185">Reference proteome</keyword>
<dbReference type="InterPro" id="IPR007612">
    <property type="entry name" value="LOR"/>
</dbReference>
<accession>M4CB06</accession>
<dbReference type="Gene3D" id="2.40.160.200">
    <property type="entry name" value="LURP1-related"/>
    <property type="match status" value="1"/>
</dbReference>
<evidence type="ECO:0000313" key="3">
    <source>
        <dbReference type="Proteomes" id="UP000011750"/>
    </source>
</evidence>
<dbReference type="STRING" id="51351.M4CB06"/>